<protein>
    <submittedName>
        <fullName evidence="2">DUF1361 domain-containing protein</fullName>
    </submittedName>
</protein>
<feature type="transmembrane region" description="Helical" evidence="1">
    <location>
        <begin position="97"/>
        <end position="119"/>
    </location>
</feature>
<feature type="transmembrane region" description="Helical" evidence="1">
    <location>
        <begin position="131"/>
        <end position="152"/>
    </location>
</feature>
<dbReference type="Pfam" id="PF07099">
    <property type="entry name" value="DUF1361"/>
    <property type="match status" value="1"/>
</dbReference>
<proteinExistence type="predicted"/>
<name>A0A7Z0M6L6_9STRE</name>
<sequence length="206" mass="24024">MYKRILLVYQSAFIAIFTVLALIGATQNGPNLTWNMFLALTALDFALLSKVSQNRIFRWGAWFLWLLFFPNTFYMVTDLIHMHWVVDVLYNRANQKLFFGFVFAIFFGVLCGVESWRLIRSHFSWKLWQEILATVVLSGLSSLAITVGRYIRLNSWDVFTRPNLVVQTFLDVFSWQHIIFILGFTALQGMCLFLLADDWVKVGSRK</sequence>
<organism evidence="2 3">
    <name type="scientific">Streptococcus danieliae</name>
    <dbReference type="NCBI Taxonomy" id="747656"/>
    <lineage>
        <taxon>Bacteria</taxon>
        <taxon>Bacillati</taxon>
        <taxon>Bacillota</taxon>
        <taxon>Bacilli</taxon>
        <taxon>Lactobacillales</taxon>
        <taxon>Streptococcaceae</taxon>
        <taxon>Streptococcus</taxon>
    </lineage>
</organism>
<accession>A0A7Z0M6L6</accession>
<feature type="transmembrane region" description="Helical" evidence="1">
    <location>
        <begin position="56"/>
        <end position="77"/>
    </location>
</feature>
<feature type="transmembrane region" description="Helical" evidence="1">
    <location>
        <begin position="7"/>
        <end position="26"/>
    </location>
</feature>
<dbReference type="AlphaFoldDB" id="A0A7Z0M6L6"/>
<feature type="transmembrane region" description="Helical" evidence="1">
    <location>
        <begin position="32"/>
        <end position="49"/>
    </location>
</feature>
<keyword evidence="1" id="KW-0472">Membrane</keyword>
<gene>
    <name evidence="2" type="ORF">HZY94_06295</name>
</gene>
<comment type="caution">
    <text evidence="2">The sequence shown here is derived from an EMBL/GenBank/DDBJ whole genome shotgun (WGS) entry which is preliminary data.</text>
</comment>
<evidence type="ECO:0000313" key="2">
    <source>
        <dbReference type="EMBL" id="NYS96787.1"/>
    </source>
</evidence>
<keyword evidence="1" id="KW-0812">Transmembrane</keyword>
<keyword evidence="1" id="KW-1133">Transmembrane helix</keyword>
<reference evidence="2 3" key="1">
    <citation type="submission" date="2020-07" db="EMBL/GenBank/DDBJ databases">
        <title>MOT database genomes.</title>
        <authorList>
            <person name="Joseph S."/>
            <person name="Aduse-Opoku J."/>
            <person name="Hashim A."/>
            <person name="Wade W."/>
            <person name="Curtis M."/>
        </authorList>
    </citation>
    <scope>NUCLEOTIDE SEQUENCE [LARGE SCALE GENOMIC DNA]</scope>
    <source>
        <strain evidence="2 3">STR</strain>
    </source>
</reference>
<evidence type="ECO:0000256" key="1">
    <source>
        <dbReference type="SAM" id="Phobius"/>
    </source>
</evidence>
<evidence type="ECO:0000313" key="3">
    <source>
        <dbReference type="Proteomes" id="UP000589521"/>
    </source>
</evidence>
<dbReference type="EMBL" id="JACBXX010000134">
    <property type="protein sequence ID" value="NYS96787.1"/>
    <property type="molecule type" value="Genomic_DNA"/>
</dbReference>
<dbReference type="InterPro" id="IPR009793">
    <property type="entry name" value="DUF1361"/>
</dbReference>
<dbReference type="RefSeq" id="WP_179925479.1">
    <property type="nucleotide sequence ID" value="NZ_JACBXX010000134.1"/>
</dbReference>
<dbReference type="Proteomes" id="UP000589521">
    <property type="component" value="Unassembled WGS sequence"/>
</dbReference>
<feature type="transmembrane region" description="Helical" evidence="1">
    <location>
        <begin position="172"/>
        <end position="196"/>
    </location>
</feature>